<proteinExistence type="predicted"/>
<dbReference type="PROSITE" id="PS50879">
    <property type="entry name" value="RNASE_H_1"/>
    <property type="match status" value="1"/>
</dbReference>
<feature type="domain" description="Integrase catalytic" evidence="3">
    <location>
        <begin position="1173"/>
        <end position="1266"/>
    </location>
</feature>
<dbReference type="PANTHER" id="PTHR36688">
    <property type="entry name" value="ENDO/EXONUCLEASE/PHOSPHATASE DOMAIN-CONTAINING PROTEIN"/>
    <property type="match status" value="1"/>
</dbReference>
<name>A0A4Y2V9X7_ARAVE</name>
<keyword evidence="4" id="KW-0695">RNA-directed DNA polymerase</keyword>
<dbReference type="CDD" id="cd01650">
    <property type="entry name" value="RT_nLTR_like"/>
    <property type="match status" value="1"/>
</dbReference>
<protein>
    <submittedName>
        <fullName evidence="4">Putative RNA-directed DNA polymerase from transposon BS</fullName>
    </submittedName>
</protein>
<dbReference type="CDD" id="cd09276">
    <property type="entry name" value="Rnase_HI_RT_non_LTR"/>
    <property type="match status" value="1"/>
</dbReference>
<dbReference type="PROSITE" id="PS50994">
    <property type="entry name" value="INTEGRASE"/>
    <property type="match status" value="1"/>
</dbReference>
<evidence type="ECO:0000313" key="4">
    <source>
        <dbReference type="EMBL" id="GBO20527.1"/>
    </source>
</evidence>
<dbReference type="OrthoDB" id="6769082at2759"/>
<dbReference type="Pfam" id="PF14529">
    <property type="entry name" value="Exo_endo_phos_2"/>
    <property type="match status" value="1"/>
</dbReference>
<dbReference type="GO" id="GO:0003964">
    <property type="term" value="F:RNA-directed DNA polymerase activity"/>
    <property type="evidence" value="ECO:0007669"/>
    <property type="project" value="UniProtKB-KW"/>
</dbReference>
<feature type="domain" description="RNase H type-1" evidence="2">
    <location>
        <begin position="992"/>
        <end position="1125"/>
    </location>
</feature>
<dbReference type="SUPFAM" id="SSF56219">
    <property type="entry name" value="DNase I-like"/>
    <property type="match status" value="1"/>
</dbReference>
<keyword evidence="4" id="KW-0808">Transferase</keyword>
<dbReference type="EMBL" id="BGPR01043872">
    <property type="protein sequence ID" value="GBO20527.1"/>
    <property type="molecule type" value="Genomic_DNA"/>
</dbReference>
<dbReference type="InterPro" id="IPR002156">
    <property type="entry name" value="RNaseH_domain"/>
</dbReference>
<dbReference type="Pfam" id="PF00078">
    <property type="entry name" value="RVT_1"/>
    <property type="match status" value="1"/>
</dbReference>
<dbReference type="GO" id="GO:0004523">
    <property type="term" value="F:RNA-DNA hybrid ribonuclease activity"/>
    <property type="evidence" value="ECO:0007669"/>
    <property type="project" value="InterPro"/>
</dbReference>
<dbReference type="InterPro" id="IPR001584">
    <property type="entry name" value="Integrase_cat-core"/>
</dbReference>
<dbReference type="InterPro" id="IPR036691">
    <property type="entry name" value="Endo/exonu/phosph_ase_sf"/>
</dbReference>
<comment type="caution">
    <text evidence="4">The sequence shown here is derived from an EMBL/GenBank/DDBJ whole genome shotgun (WGS) entry which is preliminary data.</text>
</comment>
<reference evidence="4 5" key="1">
    <citation type="journal article" date="2019" name="Sci. Rep.">
        <title>Orb-weaving spider Araneus ventricosus genome elucidates the spidroin gene catalogue.</title>
        <authorList>
            <person name="Kono N."/>
            <person name="Nakamura H."/>
            <person name="Ohtoshi R."/>
            <person name="Moran D.A.P."/>
            <person name="Shinohara A."/>
            <person name="Yoshida Y."/>
            <person name="Fujiwara M."/>
            <person name="Mori M."/>
            <person name="Tomita M."/>
            <person name="Arakawa K."/>
        </authorList>
    </citation>
    <scope>NUCLEOTIDE SEQUENCE [LARGE SCALE GENOMIC DNA]</scope>
</reference>
<dbReference type="AlphaFoldDB" id="A0A4Y2V9X7"/>
<dbReference type="Gene3D" id="3.30.420.10">
    <property type="entry name" value="Ribonuclease H-like superfamily/Ribonuclease H"/>
    <property type="match status" value="2"/>
</dbReference>
<dbReference type="InterPro" id="IPR012337">
    <property type="entry name" value="RNaseH-like_sf"/>
</dbReference>
<feature type="domain" description="Reverse transcriptase" evidence="1">
    <location>
        <begin position="510"/>
        <end position="772"/>
    </location>
</feature>
<dbReference type="Proteomes" id="UP000499080">
    <property type="component" value="Unassembled WGS sequence"/>
</dbReference>
<dbReference type="GO" id="GO:0003676">
    <property type="term" value="F:nucleic acid binding"/>
    <property type="evidence" value="ECO:0007669"/>
    <property type="project" value="InterPro"/>
</dbReference>
<dbReference type="InterPro" id="IPR005135">
    <property type="entry name" value="Endo/exonuclease/phosphatase"/>
</dbReference>
<keyword evidence="5" id="KW-1185">Reference proteome</keyword>
<dbReference type="InterPro" id="IPR052560">
    <property type="entry name" value="RdDP_mobile_element"/>
</dbReference>
<evidence type="ECO:0000259" key="2">
    <source>
        <dbReference type="PROSITE" id="PS50879"/>
    </source>
</evidence>
<organism evidence="4 5">
    <name type="scientific">Araneus ventricosus</name>
    <name type="common">Orbweaver spider</name>
    <name type="synonym">Epeira ventricosa</name>
    <dbReference type="NCBI Taxonomy" id="182803"/>
    <lineage>
        <taxon>Eukaryota</taxon>
        <taxon>Metazoa</taxon>
        <taxon>Ecdysozoa</taxon>
        <taxon>Arthropoda</taxon>
        <taxon>Chelicerata</taxon>
        <taxon>Arachnida</taxon>
        <taxon>Araneae</taxon>
        <taxon>Araneomorphae</taxon>
        <taxon>Entelegynae</taxon>
        <taxon>Araneoidea</taxon>
        <taxon>Araneidae</taxon>
        <taxon>Araneus</taxon>
    </lineage>
</organism>
<dbReference type="Gene3D" id="3.60.10.10">
    <property type="entry name" value="Endonuclease/exonuclease/phosphatase"/>
    <property type="match status" value="1"/>
</dbReference>
<gene>
    <name evidence="4" type="primary">RTase_336</name>
    <name evidence="4" type="ORF">AVEN_142228_1</name>
</gene>
<dbReference type="PANTHER" id="PTHR36688:SF2">
    <property type="entry name" value="ENDONUCLEASE_EXONUCLEASE_PHOSPHATASE DOMAIN-CONTAINING PROTEIN"/>
    <property type="match status" value="1"/>
</dbReference>
<dbReference type="Pfam" id="PF00075">
    <property type="entry name" value="RNase_H"/>
    <property type="match status" value="1"/>
</dbReference>
<evidence type="ECO:0000313" key="5">
    <source>
        <dbReference type="Proteomes" id="UP000499080"/>
    </source>
</evidence>
<dbReference type="SUPFAM" id="SSF53098">
    <property type="entry name" value="Ribonuclease H-like"/>
    <property type="match status" value="2"/>
</dbReference>
<sequence length="1266" mass="144053">MSVPGLGRGPGSKNILQSPRVDKTLKILQCNINGISSQASRVKLDQLLDLAERLSAQIVDLQETKLRKTTPLKVRGYSVFRTDRGDANGGGLALLIRDIKFRAIDIQADEDTDTEIQGISFVWRDRLIKVFNVYHPPNNKQLQANFNNITGENIIILGDLNAKHPMWGCATQNARGNELVNFVDDGGFIVLNDGSLTHSSYSYNTSEALDVSIISPDLQPLCNWSVLNNIGSDHRPILLEINRKQKSHVNRARFWNFSKANWGVYRLYSESLFTGEKKHDKLVEKWLAFKNNIIKSTKKVIPRGFVKRYVPFFEHNSLTLRPLLEKRNTLESTRNSTGIMTEEQRIQLNKVNAEIKRADALSRRKKWEKLCGNLDPKTPDSRLWRIAKGLNREDIMSERTNTILDPAGYMTHNDKDAANALATHYQKIGSLDFSETDRHTQRKARAVVHGCRTTDSKEVIFTKEFSLQELEQALSQMDWTKSPGPDGLHGRMIEHLGPVGRQSLLDIFNLSWRDVRLPRDWKRSIIIPIKKPGKEAGSPESYRPIALTSIICKIMERMILARLKYFLDLNDLLDGAQYGFRRGHGTTDQVLYMCQKIRDAQNNKPTNHSIAVFLVLSKAFDRVWKHKLIIKLHEYGRINDRALAWIHDFLGRRVVRVKYNNTLSVICKISQGVPQGSVLIAILFAIYLTGIEELLTRRCEVGIFTDDIVLWKSGAQVEEIESDVNLALGDLREFADHHKLILNANKSYVSFFTTNKKLYNYEPRVRFDGQNISTVKHPKYLGFLLDPEFTCNKHIESLITKSRRRLNILKYISGRDWGANAETLRTTYIALIRPILEYGLPVYFCASDSNLQKLERVQLSAARIITGLRNSCPNKIVLYEADLQPLRFRGGAGLEKYFNKLISYGSHNRTSLFLRGWKSNQRLKKNSPMSLATELNLISREVECHSLKNCINPSEGLLGVFFHTELQQAVNKADTVPALMKQMALQLINEIPGVDIQIYTDGSKNEENQSGSRIYIKTPREVRKIKLRNPDNCSVFRSELLAIEAGLEAILNENNYGAVWILSDSRSSIQHLKDWNNVGDRTGISILKLLRHIDVDHEVHIQWIPSHVDIYGNEVADNLAKQGTTEPLCSTPSLTFDEIYSIRKNKDLKTWRVPPSSDWLDRLTSAEIINHCKSIFSRHGIPDVVRSDNGSQFDPVKTVEFKNFAKSYGFTHILSSPKFSQSNGLIDAAVKTIKARIKKSRDPYLALMAYRATPLENVLPFGIAYG</sequence>
<dbReference type="InterPro" id="IPR000477">
    <property type="entry name" value="RT_dom"/>
</dbReference>
<evidence type="ECO:0000259" key="1">
    <source>
        <dbReference type="PROSITE" id="PS50878"/>
    </source>
</evidence>
<dbReference type="PROSITE" id="PS50878">
    <property type="entry name" value="RT_POL"/>
    <property type="match status" value="1"/>
</dbReference>
<evidence type="ECO:0000259" key="3">
    <source>
        <dbReference type="PROSITE" id="PS50994"/>
    </source>
</evidence>
<dbReference type="GO" id="GO:0015074">
    <property type="term" value="P:DNA integration"/>
    <property type="evidence" value="ECO:0007669"/>
    <property type="project" value="InterPro"/>
</dbReference>
<accession>A0A4Y2V9X7</accession>
<keyword evidence="4" id="KW-0548">Nucleotidyltransferase</keyword>
<dbReference type="InterPro" id="IPR036397">
    <property type="entry name" value="RNaseH_sf"/>
</dbReference>